<evidence type="ECO:0000256" key="2">
    <source>
        <dbReference type="SAM" id="MobiDB-lite"/>
    </source>
</evidence>
<evidence type="ECO:0000313" key="4">
    <source>
        <dbReference type="EMBL" id="GMG81684.1"/>
    </source>
</evidence>
<dbReference type="EMBL" id="BSYI01000005">
    <property type="protein sequence ID" value="GMG81684.1"/>
    <property type="molecule type" value="Genomic_DNA"/>
</dbReference>
<dbReference type="InterPro" id="IPR009061">
    <property type="entry name" value="DNA-bd_dom_put_sf"/>
</dbReference>
<dbReference type="Pfam" id="PF13411">
    <property type="entry name" value="MerR_1"/>
    <property type="match status" value="1"/>
</dbReference>
<protein>
    <submittedName>
        <fullName evidence="4">MerR family transcriptional regulator</fullName>
    </submittedName>
</protein>
<organism evidence="4 5">
    <name type="scientific">Paralimibaculum aggregatum</name>
    <dbReference type="NCBI Taxonomy" id="3036245"/>
    <lineage>
        <taxon>Bacteria</taxon>
        <taxon>Pseudomonadati</taxon>
        <taxon>Pseudomonadota</taxon>
        <taxon>Alphaproteobacteria</taxon>
        <taxon>Rhodobacterales</taxon>
        <taxon>Paracoccaceae</taxon>
        <taxon>Paralimibaculum</taxon>
    </lineage>
</organism>
<keyword evidence="1" id="KW-0238">DNA-binding</keyword>
<dbReference type="PANTHER" id="PTHR30204:SF15">
    <property type="entry name" value="BLL5018 PROTEIN"/>
    <property type="match status" value="1"/>
</dbReference>
<name>A0ABQ6LHS5_9RHOB</name>
<feature type="region of interest" description="Disordered" evidence="2">
    <location>
        <begin position="136"/>
        <end position="170"/>
    </location>
</feature>
<dbReference type="Gene3D" id="1.10.1660.10">
    <property type="match status" value="1"/>
</dbReference>
<accession>A0ABQ6LHS5</accession>
<evidence type="ECO:0000313" key="5">
    <source>
        <dbReference type="Proteomes" id="UP001239909"/>
    </source>
</evidence>
<dbReference type="SUPFAM" id="SSF46955">
    <property type="entry name" value="Putative DNA-binding domain"/>
    <property type="match status" value="1"/>
</dbReference>
<dbReference type="RefSeq" id="WP_285670400.1">
    <property type="nucleotide sequence ID" value="NZ_BSYI01000005.1"/>
</dbReference>
<dbReference type="InterPro" id="IPR000551">
    <property type="entry name" value="MerR-type_HTH_dom"/>
</dbReference>
<dbReference type="CDD" id="cd04765">
    <property type="entry name" value="HTH_MlrA-like_sg2"/>
    <property type="match status" value="1"/>
</dbReference>
<dbReference type="SMART" id="SM00422">
    <property type="entry name" value="HTH_MERR"/>
    <property type="match status" value="1"/>
</dbReference>
<keyword evidence="5" id="KW-1185">Reference proteome</keyword>
<dbReference type="Proteomes" id="UP001239909">
    <property type="component" value="Unassembled WGS sequence"/>
</dbReference>
<dbReference type="PROSITE" id="PS50937">
    <property type="entry name" value="HTH_MERR_2"/>
    <property type="match status" value="1"/>
</dbReference>
<reference evidence="4 5" key="1">
    <citation type="submission" date="2023-04" db="EMBL/GenBank/DDBJ databases">
        <title>Marinoamorphus aggregata gen. nov., sp. Nov., isolate from tissue of brittle star Ophioplocus japonicus.</title>
        <authorList>
            <person name="Kawano K."/>
            <person name="Sawayama S."/>
            <person name="Nakagawa S."/>
        </authorList>
    </citation>
    <scope>NUCLEOTIDE SEQUENCE [LARGE SCALE GENOMIC DNA]</scope>
    <source>
        <strain evidence="4 5">NKW23</strain>
    </source>
</reference>
<comment type="caution">
    <text evidence="4">The sequence shown here is derived from an EMBL/GenBank/DDBJ whole genome shotgun (WGS) entry which is preliminary data.</text>
</comment>
<dbReference type="InterPro" id="IPR047057">
    <property type="entry name" value="MerR_fam"/>
</dbReference>
<sequence length="187" mass="20185">MATPPARGRPAGGKSAEAFRTISEVADDLGVPQHVLRFWETRFVQVKPMKRNGGRRLYRPDHVALLRGIKALLYDDGLTIKGAQKILREQGTKAVVARGRLEAGEVPAPGLPEDAPERLAALKARLGAAVPTLKAEAAMADDDGETGETGAERGRAPARPALSEEDRARVQGSIRRLQAILEQLESR</sequence>
<evidence type="ECO:0000259" key="3">
    <source>
        <dbReference type="PROSITE" id="PS50937"/>
    </source>
</evidence>
<proteinExistence type="predicted"/>
<evidence type="ECO:0000256" key="1">
    <source>
        <dbReference type="ARBA" id="ARBA00023125"/>
    </source>
</evidence>
<dbReference type="PANTHER" id="PTHR30204">
    <property type="entry name" value="REDOX-CYCLING DRUG-SENSING TRANSCRIPTIONAL ACTIVATOR SOXR"/>
    <property type="match status" value="1"/>
</dbReference>
<gene>
    <name evidence="4" type="ORF">LNKW23_08970</name>
</gene>
<feature type="domain" description="HTH merR-type" evidence="3">
    <location>
        <begin position="21"/>
        <end position="89"/>
    </location>
</feature>